<dbReference type="GO" id="GO:0050797">
    <property type="term" value="F:thymidylate synthase (FAD) activity"/>
    <property type="evidence" value="ECO:0007669"/>
    <property type="project" value="InterPro"/>
</dbReference>
<dbReference type="AlphaFoldDB" id="A0A0F9AAR3"/>
<dbReference type="NCBIfam" id="TIGR02170">
    <property type="entry name" value="thyX"/>
    <property type="match status" value="1"/>
</dbReference>
<protein>
    <recommendedName>
        <fullName evidence="2">Thymidylate synthase (FAD)</fullName>
    </recommendedName>
</protein>
<evidence type="ECO:0000313" key="1">
    <source>
        <dbReference type="EMBL" id="KKL06644.1"/>
    </source>
</evidence>
<comment type="caution">
    <text evidence="1">The sequence shown here is derived from an EMBL/GenBank/DDBJ whole genome shotgun (WGS) entry which is preliminary data.</text>
</comment>
<evidence type="ECO:0008006" key="2">
    <source>
        <dbReference type="Google" id="ProtNLM"/>
    </source>
</evidence>
<name>A0A0F9AAR3_9ZZZZ</name>
<dbReference type="PROSITE" id="PS51331">
    <property type="entry name" value="THYX"/>
    <property type="match status" value="1"/>
</dbReference>
<dbReference type="GO" id="GO:0006231">
    <property type="term" value="P:dTMP biosynthetic process"/>
    <property type="evidence" value="ECO:0007669"/>
    <property type="project" value="InterPro"/>
</dbReference>
<dbReference type="SUPFAM" id="SSF69796">
    <property type="entry name" value="Thymidylate synthase-complementing protein Thy1"/>
    <property type="match status" value="1"/>
</dbReference>
<feature type="non-terminal residue" evidence="1">
    <location>
        <position position="466"/>
    </location>
</feature>
<dbReference type="Gene3D" id="3.30.1360.170">
    <property type="match status" value="1"/>
</dbReference>
<dbReference type="PANTHER" id="PTHR34934:SF1">
    <property type="entry name" value="FLAVIN-DEPENDENT THYMIDYLATE SYNTHASE"/>
    <property type="match status" value="1"/>
</dbReference>
<dbReference type="EMBL" id="LAZR01043620">
    <property type="protein sequence ID" value="KKL06644.1"/>
    <property type="molecule type" value="Genomic_DNA"/>
</dbReference>
<dbReference type="PANTHER" id="PTHR34934">
    <property type="entry name" value="FLAVIN-DEPENDENT THYMIDYLATE SYNTHASE"/>
    <property type="match status" value="1"/>
</dbReference>
<dbReference type="GO" id="GO:0004799">
    <property type="term" value="F:thymidylate synthase activity"/>
    <property type="evidence" value="ECO:0007669"/>
    <property type="project" value="TreeGrafter"/>
</dbReference>
<dbReference type="GO" id="GO:0070402">
    <property type="term" value="F:NADPH binding"/>
    <property type="evidence" value="ECO:0007669"/>
    <property type="project" value="TreeGrafter"/>
</dbReference>
<proteinExistence type="predicted"/>
<dbReference type="InterPro" id="IPR003669">
    <property type="entry name" value="Thymidylate_synthase_ThyX"/>
</dbReference>
<gene>
    <name evidence="1" type="ORF">LCGC14_2593970</name>
</gene>
<accession>A0A0F9AAR3</accession>
<organism evidence="1">
    <name type="scientific">marine sediment metagenome</name>
    <dbReference type="NCBI Taxonomy" id="412755"/>
    <lineage>
        <taxon>unclassified sequences</taxon>
        <taxon>metagenomes</taxon>
        <taxon>ecological metagenomes</taxon>
    </lineage>
</organism>
<sequence>AARVSYGKGTKTKHEDEGLIRYLMRHRHTTPFEQCELKFHVKVPMDCWRQWIRHRTASVNEYSTRYSEAIDDKQETKPDEWRLQDIKKNLQGSEGFLLSENKDISQSGRYYTGKENMIQNLSMEVYKERLDAGIAREQARKDLPLSTYTMAYWKCDLHNLLHFLSLRMDSHAQLEIRSYANIIGNEIVAKLFPLTWVAFQDYRLNAITLTARDIKMINKIKFSNKNLLPGQVRRVFFEDEFEDWFQEREDGTLKNNIERLEFEEKALDPLIDLLREKPFNEILKGIVLELDEYLPSEKIFQILTNKEEFKEFDTIFEHNKYWDFFDIIIELDREEDYDKISDLINKNIDLHVNYRPKILEFIKKFILKTDTLSKNKSILENIILNNPKYKAREDAVDILYELENTDNYSFLIELFKKSQHWGVQRKILDKLFSHSKSNLDLLNFYFEMLENGGDFNYGVRFNLWRN</sequence>
<reference evidence="1" key="1">
    <citation type="journal article" date="2015" name="Nature">
        <title>Complex archaea that bridge the gap between prokaryotes and eukaryotes.</title>
        <authorList>
            <person name="Spang A."/>
            <person name="Saw J.H."/>
            <person name="Jorgensen S.L."/>
            <person name="Zaremba-Niedzwiedzka K."/>
            <person name="Martijn J."/>
            <person name="Lind A.E."/>
            <person name="van Eijk R."/>
            <person name="Schleper C."/>
            <person name="Guy L."/>
            <person name="Ettema T.J."/>
        </authorList>
    </citation>
    <scope>NUCLEOTIDE SEQUENCE</scope>
</reference>
<dbReference type="InterPro" id="IPR036098">
    <property type="entry name" value="Thymidylate_synthase_ThyX_sf"/>
</dbReference>
<dbReference type="CDD" id="cd20175">
    <property type="entry name" value="ThyX"/>
    <property type="match status" value="1"/>
</dbReference>
<dbReference type="Pfam" id="PF02511">
    <property type="entry name" value="Thy1"/>
    <property type="match status" value="1"/>
</dbReference>
<feature type="non-terminal residue" evidence="1">
    <location>
        <position position="1"/>
    </location>
</feature>
<dbReference type="GO" id="GO:0050660">
    <property type="term" value="F:flavin adenine dinucleotide binding"/>
    <property type="evidence" value="ECO:0007669"/>
    <property type="project" value="InterPro"/>
</dbReference>